<protein>
    <submittedName>
        <fullName evidence="2">4572_t:CDS:1</fullName>
    </submittedName>
</protein>
<comment type="caution">
    <text evidence="2">The sequence shown here is derived from an EMBL/GenBank/DDBJ whole genome shotgun (WGS) entry which is preliminary data.</text>
</comment>
<name>A0A9N9AMI3_9GLOM</name>
<evidence type="ECO:0000256" key="1">
    <source>
        <dbReference type="SAM" id="MobiDB-lite"/>
    </source>
</evidence>
<proteinExistence type="predicted"/>
<reference evidence="2" key="1">
    <citation type="submission" date="2021-06" db="EMBL/GenBank/DDBJ databases">
        <authorList>
            <person name="Kallberg Y."/>
            <person name="Tangrot J."/>
            <person name="Rosling A."/>
        </authorList>
    </citation>
    <scope>NUCLEOTIDE SEQUENCE</scope>
    <source>
        <strain evidence="2">AZ414A</strain>
    </source>
</reference>
<dbReference type="Proteomes" id="UP000789706">
    <property type="component" value="Unassembled WGS sequence"/>
</dbReference>
<keyword evidence="3" id="KW-1185">Reference proteome</keyword>
<sequence length="96" mass="11082">MPGQTCPKTHGKFSPPMPGKVSRSTITANAWTATHNFTINDWTDMKYGVSVEKRNGPTIRKFKTNRQAHQMTNRNSLLEQFALKDKLQRAHFFKQF</sequence>
<dbReference type="EMBL" id="CAJVPK010000643">
    <property type="protein sequence ID" value="CAG8535615.1"/>
    <property type="molecule type" value="Genomic_DNA"/>
</dbReference>
<organism evidence="2 3">
    <name type="scientific">Diversispora eburnea</name>
    <dbReference type="NCBI Taxonomy" id="1213867"/>
    <lineage>
        <taxon>Eukaryota</taxon>
        <taxon>Fungi</taxon>
        <taxon>Fungi incertae sedis</taxon>
        <taxon>Mucoromycota</taxon>
        <taxon>Glomeromycotina</taxon>
        <taxon>Glomeromycetes</taxon>
        <taxon>Diversisporales</taxon>
        <taxon>Diversisporaceae</taxon>
        <taxon>Diversispora</taxon>
    </lineage>
</organism>
<dbReference type="AlphaFoldDB" id="A0A9N9AMI3"/>
<gene>
    <name evidence="2" type="ORF">DEBURN_LOCUS6357</name>
</gene>
<evidence type="ECO:0000313" key="2">
    <source>
        <dbReference type="EMBL" id="CAG8535615.1"/>
    </source>
</evidence>
<accession>A0A9N9AMI3</accession>
<feature type="region of interest" description="Disordered" evidence="1">
    <location>
        <begin position="1"/>
        <end position="23"/>
    </location>
</feature>
<evidence type="ECO:0000313" key="3">
    <source>
        <dbReference type="Proteomes" id="UP000789706"/>
    </source>
</evidence>